<feature type="compositionally biased region" description="Low complexity" evidence="1">
    <location>
        <begin position="150"/>
        <end position="166"/>
    </location>
</feature>
<gene>
    <name evidence="3" type="ORF">FSP39_024106</name>
</gene>
<evidence type="ECO:0000256" key="1">
    <source>
        <dbReference type="SAM" id="MobiDB-lite"/>
    </source>
</evidence>
<evidence type="ECO:0000313" key="4">
    <source>
        <dbReference type="Proteomes" id="UP001186944"/>
    </source>
</evidence>
<feature type="compositionally biased region" description="Low complexity" evidence="1">
    <location>
        <begin position="463"/>
        <end position="481"/>
    </location>
</feature>
<keyword evidence="4" id="KW-1185">Reference proteome</keyword>
<feature type="region of interest" description="Disordered" evidence="1">
    <location>
        <begin position="459"/>
        <end position="481"/>
    </location>
</feature>
<dbReference type="AlphaFoldDB" id="A0AA89BUA1"/>
<name>A0AA89BUA1_PINIB</name>
<feature type="compositionally biased region" description="Polar residues" evidence="1">
    <location>
        <begin position="139"/>
        <end position="149"/>
    </location>
</feature>
<reference evidence="3" key="1">
    <citation type="submission" date="2019-08" db="EMBL/GenBank/DDBJ databases">
        <title>The improved chromosome-level genome for the pearl oyster Pinctada fucata martensii using PacBio sequencing and Hi-C.</title>
        <authorList>
            <person name="Zheng Z."/>
        </authorList>
    </citation>
    <scope>NUCLEOTIDE SEQUENCE</scope>
    <source>
        <strain evidence="3">ZZ-2019</strain>
        <tissue evidence="3">Adductor muscle</tissue>
    </source>
</reference>
<feature type="domain" description="YHYH" evidence="2">
    <location>
        <begin position="225"/>
        <end position="318"/>
    </location>
</feature>
<evidence type="ECO:0000313" key="3">
    <source>
        <dbReference type="EMBL" id="KAK3096180.1"/>
    </source>
</evidence>
<feature type="compositionally biased region" description="Low complexity" evidence="1">
    <location>
        <begin position="116"/>
        <end position="127"/>
    </location>
</feature>
<dbReference type="Proteomes" id="UP001186944">
    <property type="component" value="Unassembled WGS sequence"/>
</dbReference>
<dbReference type="InterPro" id="IPR025924">
    <property type="entry name" value="YHYH_dom"/>
</dbReference>
<proteinExistence type="predicted"/>
<dbReference type="Pfam" id="PF14240">
    <property type="entry name" value="YHYH"/>
    <property type="match status" value="2"/>
</dbReference>
<dbReference type="EMBL" id="VSWD01000008">
    <property type="protein sequence ID" value="KAK3096180.1"/>
    <property type="molecule type" value="Genomic_DNA"/>
</dbReference>
<sequence length="514" mass="55004">MGIIGLTRTGVAIFNPLNSDRQNAVAGSGAETFDSCDGHADNRGTYHYHKIPDSCLYRGEVDEFIGVALDGFPIYGPRVSYQNSDLTSLDLDKCHDWESAEGHYLCECTNTGGGARPECNPRNPNRPADCPTPRPSPQPTTHVMTSRHASVSTTESTTSRTTNSPSNEGLTASEISKFGTTSLYGASVTISTSNTNFLISASGLPDHETQTFNNNYPTAQNYMVTIPQTPTHAAIPGCLSLGMIGITRTGVAIYNPLTGGLDNAVEGPTQEQFDSCDGHASPNGAYHYHKLPDSCLYRGEVDEFIGVALDGFPIYGPRISASQNISEDELDKCHGKFVNGRYRYYVTQGFPYFMGCFKGVVINQRTVTQYNCSSNVSPWNKDSFSHDFYLCHCATSGGGGGGGNTMGPRPECAPYSTNRPSDCPDCLGPNPPPNCPTRPTVSSTPSIITGVSTRHTSTKLPITHPSTVLSTSTSSESGQRGTGNIVGSIDTASLNCKSSILLLLLTVFFTCLIL</sequence>
<evidence type="ECO:0000259" key="2">
    <source>
        <dbReference type="Pfam" id="PF14240"/>
    </source>
</evidence>
<feature type="region of interest" description="Disordered" evidence="1">
    <location>
        <begin position="115"/>
        <end position="173"/>
    </location>
</feature>
<organism evidence="3 4">
    <name type="scientific">Pinctada imbricata</name>
    <name type="common">Atlantic pearl-oyster</name>
    <name type="synonym">Pinctada martensii</name>
    <dbReference type="NCBI Taxonomy" id="66713"/>
    <lineage>
        <taxon>Eukaryota</taxon>
        <taxon>Metazoa</taxon>
        <taxon>Spiralia</taxon>
        <taxon>Lophotrochozoa</taxon>
        <taxon>Mollusca</taxon>
        <taxon>Bivalvia</taxon>
        <taxon>Autobranchia</taxon>
        <taxon>Pteriomorphia</taxon>
        <taxon>Pterioida</taxon>
        <taxon>Pterioidea</taxon>
        <taxon>Pteriidae</taxon>
        <taxon>Pinctada</taxon>
    </lineage>
</organism>
<protein>
    <recommendedName>
        <fullName evidence="2">YHYH domain-containing protein</fullName>
    </recommendedName>
</protein>
<accession>A0AA89BUA1</accession>
<feature type="domain" description="YHYH" evidence="2">
    <location>
        <begin position="4"/>
        <end position="88"/>
    </location>
</feature>
<comment type="caution">
    <text evidence="3">The sequence shown here is derived from an EMBL/GenBank/DDBJ whole genome shotgun (WGS) entry which is preliminary data.</text>
</comment>